<dbReference type="Proteomes" id="UP000282985">
    <property type="component" value="Unassembled WGS sequence"/>
</dbReference>
<dbReference type="PANTHER" id="PTHR38032">
    <property type="entry name" value="POLYMERASE-RELATED"/>
    <property type="match status" value="1"/>
</dbReference>
<gene>
    <name evidence="1" type="ORF">DLK05_17525</name>
</gene>
<dbReference type="Pfam" id="PF03961">
    <property type="entry name" value="FapA"/>
    <property type="match status" value="1"/>
</dbReference>
<sequence length="140" mass="15916">EAFAKYPALKEKISFLKEQYDAAQNKTMDIVRSEIEYNKKKASEKSEEELRKIADEKEVANVAMLDAKTALAQASDELEGKLLTNIVDVKHHVYTHVTVQYGSDKILTKKEHGQTVFSYNQHEIQARATMVGDDIAKEQE</sequence>
<comment type="caution">
    <text evidence="1">The sequence shown here is derived from an EMBL/GenBank/DDBJ whole genome shotgun (WGS) entry which is preliminary data.</text>
</comment>
<dbReference type="PANTHER" id="PTHR38032:SF1">
    <property type="entry name" value="RNA-BINDING PROTEIN KHPB N-TERMINAL DOMAIN-CONTAINING PROTEIN"/>
    <property type="match status" value="1"/>
</dbReference>
<proteinExistence type="predicted"/>
<dbReference type="EMBL" id="RJJX01000256">
    <property type="protein sequence ID" value="RUT72608.1"/>
    <property type="molecule type" value="Genomic_DNA"/>
</dbReference>
<keyword evidence="2" id="KW-1185">Reference proteome</keyword>
<reference evidence="1 2" key="1">
    <citation type="submission" date="2018-11" db="EMBL/GenBank/DDBJ databases">
        <title>Parancylomarina longa gen. nov., sp. nov., isolated from sediments of southern Okinawa.</title>
        <authorList>
            <person name="Fu T."/>
        </authorList>
    </citation>
    <scope>NUCLEOTIDE SEQUENCE [LARGE SCALE GENOMIC DNA]</scope>
    <source>
        <strain evidence="1 2">T3-2 S1-C</strain>
    </source>
</reference>
<evidence type="ECO:0000313" key="1">
    <source>
        <dbReference type="EMBL" id="RUT72608.1"/>
    </source>
</evidence>
<name>A0A434ADY7_9BACT</name>
<evidence type="ECO:0000313" key="2">
    <source>
        <dbReference type="Proteomes" id="UP000282985"/>
    </source>
</evidence>
<dbReference type="RefSeq" id="WP_127345118.1">
    <property type="nucleotide sequence ID" value="NZ_RJJX01000256.1"/>
</dbReference>
<dbReference type="AlphaFoldDB" id="A0A434ADY7"/>
<organism evidence="1 2">
    <name type="scientific">Ancylomarina longa</name>
    <dbReference type="NCBI Taxonomy" id="2487017"/>
    <lineage>
        <taxon>Bacteria</taxon>
        <taxon>Pseudomonadati</taxon>
        <taxon>Bacteroidota</taxon>
        <taxon>Bacteroidia</taxon>
        <taxon>Marinilabiliales</taxon>
        <taxon>Marinifilaceae</taxon>
        <taxon>Ancylomarina</taxon>
    </lineage>
</organism>
<feature type="non-terminal residue" evidence="1">
    <location>
        <position position="1"/>
    </location>
</feature>
<dbReference type="OrthoDB" id="5807941at2"/>
<dbReference type="InterPro" id="IPR005646">
    <property type="entry name" value="FapA"/>
</dbReference>
<protein>
    <submittedName>
        <fullName evidence="1">DUF342 domain-containing protein</fullName>
    </submittedName>
</protein>
<accession>A0A434ADY7</accession>
<dbReference type="InterPro" id="IPR046865">
    <property type="entry name" value="FapA_b_solenoid"/>
</dbReference>